<dbReference type="InterPro" id="IPR056620">
    <property type="entry name" value="HTH_next_PIN-TPR-GreABC"/>
</dbReference>
<evidence type="ECO:0000259" key="7">
    <source>
        <dbReference type="Pfam" id="PF24407"/>
    </source>
</evidence>
<dbReference type="InterPro" id="IPR007751">
    <property type="entry name" value="DUF676_lipase-like"/>
</dbReference>
<evidence type="ECO:0000313" key="8">
    <source>
        <dbReference type="EMBL" id="PRC92091.1"/>
    </source>
</evidence>
<dbReference type="Proteomes" id="UP000237839">
    <property type="component" value="Unassembled WGS sequence"/>
</dbReference>
<dbReference type="PANTHER" id="PTHR48182">
    <property type="entry name" value="PROTEIN SERAC1"/>
    <property type="match status" value="1"/>
</dbReference>
<name>A0A2S9GWL9_9BURK</name>
<comment type="caution">
    <text evidence="8">The sequence shown here is derived from an EMBL/GenBank/DDBJ whole genome shotgun (WGS) entry which is preliminary data.</text>
</comment>
<dbReference type="Pfam" id="PF05057">
    <property type="entry name" value="DUF676"/>
    <property type="match status" value="1"/>
</dbReference>
<feature type="domain" description="PIN" evidence="6">
    <location>
        <begin position="1226"/>
        <end position="1348"/>
    </location>
</feature>
<evidence type="ECO:0000259" key="5">
    <source>
        <dbReference type="Pfam" id="PF05057"/>
    </source>
</evidence>
<dbReference type="Pfam" id="PF24407">
    <property type="entry name" value="HTH_upst_double_PIN"/>
    <property type="match status" value="1"/>
</dbReference>
<dbReference type="InterPro" id="IPR052374">
    <property type="entry name" value="SERAC1"/>
</dbReference>
<dbReference type="GO" id="GO:0016020">
    <property type="term" value="C:membrane"/>
    <property type="evidence" value="ECO:0007669"/>
    <property type="project" value="UniProtKB-SubCell"/>
</dbReference>
<evidence type="ECO:0000256" key="4">
    <source>
        <dbReference type="ARBA" id="ARBA00023136"/>
    </source>
</evidence>
<dbReference type="Pfam" id="PF20698">
    <property type="entry name" value="PIN-TPR-GreABC"/>
    <property type="match status" value="1"/>
</dbReference>
<dbReference type="RefSeq" id="WP_165795005.1">
    <property type="nucleotide sequence ID" value="NZ_PUGF01000016.1"/>
</dbReference>
<protein>
    <submittedName>
        <fullName evidence="8">Putative serine esterase (DUF676)</fullName>
    </submittedName>
</protein>
<gene>
    <name evidence="8" type="ORF">S2091_3226</name>
</gene>
<dbReference type="PANTHER" id="PTHR48182:SF2">
    <property type="entry name" value="PROTEIN SERAC1"/>
    <property type="match status" value="1"/>
</dbReference>
<evidence type="ECO:0000256" key="1">
    <source>
        <dbReference type="ARBA" id="ARBA00004240"/>
    </source>
</evidence>
<evidence type="ECO:0000259" key="6">
    <source>
        <dbReference type="Pfam" id="PF20698"/>
    </source>
</evidence>
<evidence type="ECO:0000256" key="2">
    <source>
        <dbReference type="ARBA" id="ARBA00004370"/>
    </source>
</evidence>
<keyword evidence="9" id="KW-1185">Reference proteome</keyword>
<feature type="domain" description="HTH" evidence="7">
    <location>
        <begin position="965"/>
        <end position="1034"/>
    </location>
</feature>
<dbReference type="Gene3D" id="3.40.50.1820">
    <property type="entry name" value="alpha/beta hydrolase"/>
    <property type="match status" value="1"/>
</dbReference>
<keyword evidence="3" id="KW-0256">Endoplasmic reticulum</keyword>
<evidence type="ECO:0000313" key="9">
    <source>
        <dbReference type="Proteomes" id="UP000237839"/>
    </source>
</evidence>
<accession>A0A2S9GWL9</accession>
<dbReference type="InterPro" id="IPR029058">
    <property type="entry name" value="AB_hydrolase_fold"/>
</dbReference>
<keyword evidence="4" id="KW-0472">Membrane</keyword>
<sequence length="1570" mass="177792">MADLIKISKNHHEKNSHVIFLHGLNGDPYESWGASQNSKKKFWPKWLEKDITDLTVWSIGYHAAISRWRGEAMHFTERATNILELILAEPNLKNGEIILIGHSMGGLIIKQMLRTAESMGFQRFEADSFVKRVRRIAFIATPHLGSDQATWVDRLRIFIRPSAATASLLCNAPALRDLNIWYREWSAEYTVSHLILIESQTTKILGMIVKPESGDPGLLTRSIPIDANHITICKPSTPKSEVYTHILRFINTPSNTNHRRTTIENSIAHQSVKLETLITSTQNIGSLVENNFSGLTHSLLEQGEKTARLLGEKLQQAQNSSSISIARKFPSKLIDDEIQKNLLSLRRARNFGGFDSQDYAKRFAEQVSTGEFECGSDSIRSIALSWCSRILSRETDISQSEKYLQLAQQLGNSEEVAIADAFIISARGDLGSALNKLAIIPSSHARSASLYVAIQHKNEADVIDWLANAGLTIADLDPDGKSQLIILLFNLRRWKIACEHVESLDKDDYEFTPVLLHLAAITNLIQVIPEELRIVVLQQIPFDVDSFPLASDAQSLRLIKNAIDLFSRCETEARNLNCIDVANMSADYALWLKLRDPNDGQAALIALHTKLRDQRDSLRYVPFALKFGIQLDVAEVEKQIDRCMALTGEESFDGVMARFALVFAQENKKSAAEYFHQYREHLKKFVIPQSFNQVEINLLSGSGQFQLAENRLETLSQEGISEEEQNTLRRIISVAKEDNPTESRRMQFEKSGLISDLVSLVYFLKEQQDWKNLCDYGARLFAKTRALINAEDLALALSEENRYIELASFLREYPEFLSQSENLQTLWSWTLYREGLLNESAQALALLRTQRDHPNDRKLRINLAITSGDWESLAHYVEEEWTRRSERNANELMGTAQLAHYINAPRAKDLMLAAAAKGQDNATILMASYNLATSAGCEDNIEVGQWLQKAIDLSGDNGPVRRMSLQELLERKPEWDQQVNNALEKLTSGEIPIFLAARFLQRSLIDIFLVPALTNLSARDPRTRIIIPAYSGARQPVQQSNIQCIAIDAPSLLTMGTMKVLNTVSEAFDHIIIPHSTMGWLFEEKRNVSFHQPNRIKNARILRGLLANGTLKQFKKYQKPTADLITDIGEDLASFISEAMDNVPTSGANKFVIRSNPVYRINSLMTEVADLSTYSSCLCSCLAVVNKLKQKGLLTVAEDTHARSYLSLHENDWPQQPELSDNANIYLDDLSITYLQHIGILEKLENSGLSVYISNREVEEIDALLNYDQLTSEVTRIIEDVRSFVAIGIKSGRVKLAPVPEIHHINYHADQENDELNFRHHPSMEIFTAAKDVDALIIDDRYFNQHQNISDGTYITPILTTLDLVDLLHSRGKLDQARHFDIRTKVRLACYFAIPITTSELHHHLSLAETKNGHIIESAELKAIRENLLRICMSSFLKLPKETAWLDGIMQTLMSTLKKQWSEEIDEEIAAAKSDWLLIILDARGWAHCLEIDSDLQIADRTYYLQILGLLVTTEMSGPTRKKYFNWLDSRILFRLRDERPDVYSCLIERVKSIINNTTHVNELSEVTNG</sequence>
<dbReference type="EMBL" id="PUGF01000016">
    <property type="protein sequence ID" value="PRC92091.1"/>
    <property type="molecule type" value="Genomic_DNA"/>
</dbReference>
<proteinExistence type="predicted"/>
<evidence type="ECO:0000256" key="3">
    <source>
        <dbReference type="ARBA" id="ARBA00022824"/>
    </source>
</evidence>
<organism evidence="8 9">
    <name type="scientific">Solimicrobium silvestre</name>
    <dbReference type="NCBI Taxonomy" id="2099400"/>
    <lineage>
        <taxon>Bacteria</taxon>
        <taxon>Pseudomonadati</taxon>
        <taxon>Pseudomonadota</taxon>
        <taxon>Betaproteobacteria</taxon>
        <taxon>Burkholderiales</taxon>
        <taxon>Oxalobacteraceae</taxon>
        <taxon>Solimicrobium</taxon>
    </lineage>
</organism>
<dbReference type="InterPro" id="IPR048987">
    <property type="entry name" value="PIN-TPR-GreABC"/>
</dbReference>
<reference evidence="8 9" key="1">
    <citation type="submission" date="2018-02" db="EMBL/GenBank/DDBJ databases">
        <title>Solimicrobium silvestre gen. nov., sp. nov., isolated from alpine forest soil.</title>
        <authorList>
            <person name="Margesin R."/>
            <person name="Albuquerque L."/>
            <person name="Zhang D.-C."/>
            <person name="Froufe H.J.C."/>
            <person name="Severino R."/>
            <person name="Roxo I."/>
            <person name="Egas C."/>
            <person name="Da Costa M.S."/>
        </authorList>
    </citation>
    <scope>NUCLEOTIDE SEQUENCE [LARGE SCALE GENOMIC DNA]</scope>
    <source>
        <strain evidence="8 9">S20-91</strain>
    </source>
</reference>
<comment type="subcellular location">
    <subcellularLocation>
        <location evidence="1">Endoplasmic reticulum</location>
    </subcellularLocation>
    <subcellularLocation>
        <location evidence="2">Membrane</location>
    </subcellularLocation>
</comment>
<feature type="domain" description="DUF676" evidence="5">
    <location>
        <begin position="14"/>
        <end position="146"/>
    </location>
</feature>
<dbReference type="SUPFAM" id="SSF53474">
    <property type="entry name" value="alpha/beta-Hydrolases"/>
    <property type="match status" value="1"/>
</dbReference>